<gene>
    <name evidence="2" type="ORF">SAMN04487779_10578</name>
</gene>
<evidence type="ECO:0000313" key="3">
    <source>
        <dbReference type="Proteomes" id="UP000198925"/>
    </source>
</evidence>
<proteinExistence type="predicted"/>
<dbReference type="EMBL" id="FMZX01000057">
    <property type="protein sequence ID" value="SDE57131.1"/>
    <property type="molecule type" value="Genomic_DNA"/>
</dbReference>
<evidence type="ECO:0000256" key="1">
    <source>
        <dbReference type="SAM" id="MobiDB-lite"/>
    </source>
</evidence>
<protein>
    <submittedName>
        <fullName evidence="2">Uncharacterized protein</fullName>
    </submittedName>
</protein>
<organism evidence="2 3">
    <name type="scientific">Belnapia rosea</name>
    <dbReference type="NCBI Taxonomy" id="938405"/>
    <lineage>
        <taxon>Bacteria</taxon>
        <taxon>Pseudomonadati</taxon>
        <taxon>Pseudomonadota</taxon>
        <taxon>Alphaproteobacteria</taxon>
        <taxon>Acetobacterales</taxon>
        <taxon>Roseomonadaceae</taxon>
        <taxon>Belnapia</taxon>
    </lineage>
</organism>
<sequence length="69" mass="7005">MTQRDALIAGQSEPEMPQSISSADLAKAAEPSPLPSPPGTGQVSGADPFPGLVDAVEHAPPKRDNGKAD</sequence>
<keyword evidence="3" id="KW-1185">Reference proteome</keyword>
<accession>A0A1G7E0G2</accession>
<reference evidence="2 3" key="1">
    <citation type="submission" date="2016-10" db="EMBL/GenBank/DDBJ databases">
        <authorList>
            <person name="de Groot N.N."/>
        </authorList>
    </citation>
    <scope>NUCLEOTIDE SEQUENCE [LARGE SCALE GENOMIC DNA]</scope>
    <source>
        <strain evidence="2 3">CPCC 100156</strain>
    </source>
</reference>
<dbReference type="AlphaFoldDB" id="A0A1G7E0G2"/>
<evidence type="ECO:0000313" key="2">
    <source>
        <dbReference type="EMBL" id="SDE57131.1"/>
    </source>
</evidence>
<dbReference type="Proteomes" id="UP000198925">
    <property type="component" value="Unassembled WGS sequence"/>
</dbReference>
<feature type="region of interest" description="Disordered" evidence="1">
    <location>
        <begin position="1"/>
        <end position="69"/>
    </location>
</feature>
<name>A0A1G7E0G2_9PROT</name>
<feature type="compositionally biased region" description="Basic and acidic residues" evidence="1">
    <location>
        <begin position="55"/>
        <end position="69"/>
    </location>
</feature>